<reference evidence="1 2" key="1">
    <citation type="submission" date="2020-03" db="EMBL/GenBank/DDBJ databases">
        <title>Soil Listeria distribution.</title>
        <authorList>
            <person name="Liao J."/>
            <person name="Wiedmann M."/>
        </authorList>
    </citation>
    <scope>NUCLEOTIDE SEQUENCE [LARGE SCALE GENOMIC DNA]</scope>
    <source>
        <strain evidence="1 2">FSL L7-1547</strain>
    </source>
</reference>
<protein>
    <submittedName>
        <fullName evidence="1">Uncharacterized protein</fullName>
    </submittedName>
</protein>
<proteinExistence type="predicted"/>
<dbReference type="Proteomes" id="UP000533953">
    <property type="component" value="Unassembled WGS sequence"/>
</dbReference>
<dbReference type="AlphaFoldDB" id="A0A7X1CCR1"/>
<accession>A0A7X1CCR1</accession>
<evidence type="ECO:0000313" key="2">
    <source>
        <dbReference type="Proteomes" id="UP000533953"/>
    </source>
</evidence>
<evidence type="ECO:0000313" key="1">
    <source>
        <dbReference type="EMBL" id="MBC1492722.1"/>
    </source>
</evidence>
<organism evidence="1 2">
    <name type="scientific">Listeria booriae</name>
    <dbReference type="NCBI Taxonomy" id="1552123"/>
    <lineage>
        <taxon>Bacteria</taxon>
        <taxon>Bacillati</taxon>
        <taxon>Bacillota</taxon>
        <taxon>Bacilli</taxon>
        <taxon>Bacillales</taxon>
        <taxon>Listeriaceae</taxon>
        <taxon>Listeria</taxon>
    </lineage>
</organism>
<comment type="caution">
    <text evidence="1">The sequence shown here is derived from an EMBL/GenBank/DDBJ whole genome shotgun (WGS) entry which is preliminary data.</text>
</comment>
<name>A0A7X1CCR1_9LIST</name>
<gene>
    <name evidence="1" type="ORF">HCI99_12925</name>
</gene>
<dbReference type="EMBL" id="JAASTX010000018">
    <property type="protein sequence ID" value="MBC1492722.1"/>
    <property type="molecule type" value="Genomic_DNA"/>
</dbReference>
<sequence length="93" mass="10641">MIGEVIDEASVNISGIVRKKLDNKKVLFNNIQKLLDGIANFVSDDSGLKTEWILDQQSFQKNETTFYAAGYEICTYRIKYNKDQDIFIATEVI</sequence>